<evidence type="ECO:0000313" key="2">
    <source>
        <dbReference type="Proteomes" id="UP000297814"/>
    </source>
</evidence>
<name>A0A4Z1GSF8_9HELO</name>
<accession>A0A4Z1GSF8</accession>
<dbReference type="AlphaFoldDB" id="A0A4Z1GSF8"/>
<protein>
    <submittedName>
        <fullName evidence="1">Uncharacterized protein</fullName>
    </submittedName>
</protein>
<reference evidence="1 2" key="1">
    <citation type="submission" date="2017-12" db="EMBL/GenBank/DDBJ databases">
        <title>Comparative genomics of Botrytis spp.</title>
        <authorList>
            <person name="Valero-Jimenez C.A."/>
            <person name="Tapia P."/>
            <person name="Veloso J."/>
            <person name="Silva-Moreno E."/>
            <person name="Staats M."/>
            <person name="Valdes J.H."/>
            <person name="Van Kan J.A.L."/>
        </authorList>
    </citation>
    <scope>NUCLEOTIDE SEQUENCE [LARGE SCALE GENOMIC DNA]</scope>
    <source>
        <strain evidence="1 2">Bh0001</strain>
    </source>
</reference>
<gene>
    <name evidence="1" type="ORF">BHYA_0091g00350</name>
</gene>
<proteinExistence type="predicted"/>
<evidence type="ECO:0000313" key="1">
    <source>
        <dbReference type="EMBL" id="TGO37701.1"/>
    </source>
</evidence>
<dbReference type="EMBL" id="PQXK01000091">
    <property type="protein sequence ID" value="TGO37701.1"/>
    <property type="molecule type" value="Genomic_DNA"/>
</dbReference>
<keyword evidence="2" id="KW-1185">Reference proteome</keyword>
<comment type="caution">
    <text evidence="1">The sequence shown here is derived from an EMBL/GenBank/DDBJ whole genome shotgun (WGS) entry which is preliminary data.</text>
</comment>
<organism evidence="1 2">
    <name type="scientific">Botrytis hyacinthi</name>
    <dbReference type="NCBI Taxonomy" id="278943"/>
    <lineage>
        <taxon>Eukaryota</taxon>
        <taxon>Fungi</taxon>
        <taxon>Dikarya</taxon>
        <taxon>Ascomycota</taxon>
        <taxon>Pezizomycotina</taxon>
        <taxon>Leotiomycetes</taxon>
        <taxon>Helotiales</taxon>
        <taxon>Sclerotiniaceae</taxon>
        <taxon>Botrytis</taxon>
    </lineage>
</organism>
<dbReference type="Proteomes" id="UP000297814">
    <property type="component" value="Unassembled WGS sequence"/>
</dbReference>
<sequence length="112" mass="12625">MFYATTYGTFQSSQPHALHDLGTHIEGCIYAWCNKAPVFYSPSEDTIICHADSSRTAWLYSSGNGLLCPELLCCKERRRLFAELRHIGVLAGRYLYGPSDSVTYRNDALIKL</sequence>